<dbReference type="PRINTS" id="PR00385">
    <property type="entry name" value="P450"/>
</dbReference>
<keyword evidence="5 9" id="KW-0479">Metal-binding</keyword>
<sequence>MAQLAVLVVSSFVLYFVWRLVRNYVVSSPLDKIPGAPRGSIISGSMYQIFNHNSWPFVDQLIQTYGPFAKIHGFFGMRMLHIYDPKAMHSIYVKDQDNYCRGEKMDRKYGTPVHRTGAAGHGWCYPQEAAQVLNPVFSGAHMRNLTPLFNDVAGRLRAALESQVEHGPKDLDMLSWIGRTALELIGRGGLGYSFDPLVAESTDKLTESVKSFVPAANDVLWALEFIPYLPYLGPAWFRRFLLQLVPIPSIQRLKTIVDVMTQRTEEIYYAKKKAIESGDEELLNALGEGTDVMSVLLRENMKASDEDRLPDAEVLAQMGFVFLLSSYPPITFDRLLNGYEFSTFIMAGVDTTSNALSRALHLMSMNQAVQEKLRAELLEAQEQYGKEIPYDELFALPYLDAVCRETLRLYAPVNLNSREARVDTVIPLSEPLRCTDGTVITEVPVPKGTNIFLNLRGCNMNKALWGEDAWEWKPERWLEPLPKAVEDARIPGIYANLMTFISGGNSCIGFKFSQFEMKIVLSTLVSNFKFSLSPDKSVFWNFAGIAYPVTDHASSKTRNDPQISLTAKPPEKHADACETSHDPDVGLNRSLSQPPEDLLMRPYAPPRCDE</sequence>
<dbReference type="EMBL" id="LR725397">
    <property type="protein sequence ID" value="VWO96139.1"/>
    <property type="molecule type" value="Genomic_DNA"/>
</dbReference>
<keyword evidence="4 9" id="KW-0349">Heme</keyword>
<name>A0A5K1JVT6_9APHY</name>
<dbReference type="SUPFAM" id="SSF48264">
    <property type="entry name" value="Cytochrome P450"/>
    <property type="match status" value="1"/>
</dbReference>
<feature type="compositionally biased region" description="Basic and acidic residues" evidence="10">
    <location>
        <begin position="569"/>
        <end position="584"/>
    </location>
</feature>
<evidence type="ECO:0000256" key="10">
    <source>
        <dbReference type="SAM" id="MobiDB-lite"/>
    </source>
</evidence>
<evidence type="ECO:0000313" key="11">
    <source>
        <dbReference type="EMBL" id="VWO96139.1"/>
    </source>
</evidence>
<comment type="pathway">
    <text evidence="2">Secondary metabolite biosynthesis.</text>
</comment>
<organism evidence="11">
    <name type="scientific">Ganoderma boninense</name>
    <dbReference type="NCBI Taxonomy" id="34458"/>
    <lineage>
        <taxon>Eukaryota</taxon>
        <taxon>Fungi</taxon>
        <taxon>Dikarya</taxon>
        <taxon>Basidiomycota</taxon>
        <taxon>Agaricomycotina</taxon>
        <taxon>Agaricomycetes</taxon>
        <taxon>Polyporales</taxon>
        <taxon>Polyporaceae</taxon>
        <taxon>Ganoderma</taxon>
    </lineage>
</organism>
<proteinExistence type="inferred from homology"/>
<dbReference type="InterPro" id="IPR050121">
    <property type="entry name" value="Cytochrome_P450_monoxygenase"/>
</dbReference>
<reference evidence="11" key="1">
    <citation type="submission" date="2019-10" db="EMBL/GenBank/DDBJ databases">
        <authorList>
            <person name="Nor Muhammad N."/>
        </authorList>
    </citation>
    <scope>NUCLEOTIDE SEQUENCE</scope>
</reference>
<dbReference type="GO" id="GO:0004497">
    <property type="term" value="F:monooxygenase activity"/>
    <property type="evidence" value="ECO:0007669"/>
    <property type="project" value="UniProtKB-KW"/>
</dbReference>
<dbReference type="PRINTS" id="PR00465">
    <property type="entry name" value="EP450IV"/>
</dbReference>
<comment type="cofactor">
    <cofactor evidence="1 9">
        <name>heme</name>
        <dbReference type="ChEBI" id="CHEBI:30413"/>
    </cofactor>
</comment>
<keyword evidence="7 9" id="KW-0408">Iron</keyword>
<dbReference type="Gene3D" id="1.10.630.10">
    <property type="entry name" value="Cytochrome P450"/>
    <property type="match status" value="1"/>
</dbReference>
<evidence type="ECO:0000256" key="1">
    <source>
        <dbReference type="ARBA" id="ARBA00001971"/>
    </source>
</evidence>
<dbReference type="InterPro" id="IPR036396">
    <property type="entry name" value="Cyt_P450_sf"/>
</dbReference>
<keyword evidence="6" id="KW-0560">Oxidoreductase</keyword>
<gene>
    <name evidence="11" type="primary">E2EAF6</name>
</gene>
<evidence type="ECO:0000256" key="8">
    <source>
        <dbReference type="ARBA" id="ARBA00023033"/>
    </source>
</evidence>
<feature type="binding site" description="axial binding residue" evidence="9">
    <location>
        <position position="507"/>
    </location>
    <ligand>
        <name>heme</name>
        <dbReference type="ChEBI" id="CHEBI:30413"/>
    </ligand>
    <ligandPart>
        <name>Fe</name>
        <dbReference type="ChEBI" id="CHEBI:18248"/>
    </ligandPart>
</feature>
<evidence type="ECO:0000256" key="7">
    <source>
        <dbReference type="ARBA" id="ARBA00023004"/>
    </source>
</evidence>
<evidence type="ECO:0000256" key="9">
    <source>
        <dbReference type="PIRSR" id="PIRSR602403-1"/>
    </source>
</evidence>
<dbReference type="PANTHER" id="PTHR24305:SF166">
    <property type="entry name" value="CYTOCHROME P450 12A4, MITOCHONDRIAL-RELATED"/>
    <property type="match status" value="1"/>
</dbReference>
<evidence type="ECO:0000256" key="6">
    <source>
        <dbReference type="ARBA" id="ARBA00023002"/>
    </source>
</evidence>
<protein>
    <submittedName>
        <fullName evidence="11">Cytochrome P450 monooxygenase CYP52X1</fullName>
    </submittedName>
</protein>
<evidence type="ECO:0000256" key="2">
    <source>
        <dbReference type="ARBA" id="ARBA00005179"/>
    </source>
</evidence>
<dbReference type="AlphaFoldDB" id="A0A5K1JVT6"/>
<keyword evidence="8 11" id="KW-0503">Monooxygenase</keyword>
<dbReference type="GO" id="GO:0020037">
    <property type="term" value="F:heme binding"/>
    <property type="evidence" value="ECO:0007669"/>
    <property type="project" value="InterPro"/>
</dbReference>
<comment type="similarity">
    <text evidence="3">Belongs to the cytochrome P450 family.</text>
</comment>
<feature type="region of interest" description="Disordered" evidence="10">
    <location>
        <begin position="553"/>
        <end position="610"/>
    </location>
</feature>
<dbReference type="GO" id="GO:0016705">
    <property type="term" value="F:oxidoreductase activity, acting on paired donors, with incorporation or reduction of molecular oxygen"/>
    <property type="evidence" value="ECO:0007669"/>
    <property type="project" value="InterPro"/>
</dbReference>
<dbReference type="PANTHER" id="PTHR24305">
    <property type="entry name" value="CYTOCHROME P450"/>
    <property type="match status" value="1"/>
</dbReference>
<dbReference type="GO" id="GO:0005506">
    <property type="term" value="F:iron ion binding"/>
    <property type="evidence" value="ECO:0007669"/>
    <property type="project" value="InterPro"/>
</dbReference>
<evidence type="ECO:0000256" key="3">
    <source>
        <dbReference type="ARBA" id="ARBA00010617"/>
    </source>
</evidence>
<evidence type="ECO:0000256" key="4">
    <source>
        <dbReference type="ARBA" id="ARBA00022617"/>
    </source>
</evidence>
<dbReference type="InterPro" id="IPR002403">
    <property type="entry name" value="Cyt_P450_E_grp-IV"/>
</dbReference>
<dbReference type="InterPro" id="IPR001128">
    <property type="entry name" value="Cyt_P450"/>
</dbReference>
<accession>A0A5K1JVT6</accession>
<dbReference type="Pfam" id="PF00067">
    <property type="entry name" value="p450"/>
    <property type="match status" value="2"/>
</dbReference>
<evidence type="ECO:0000256" key="5">
    <source>
        <dbReference type="ARBA" id="ARBA00022723"/>
    </source>
</evidence>